<organism evidence="4 5">
    <name type="scientific">Corynascus novoguineensis</name>
    <dbReference type="NCBI Taxonomy" id="1126955"/>
    <lineage>
        <taxon>Eukaryota</taxon>
        <taxon>Fungi</taxon>
        <taxon>Dikarya</taxon>
        <taxon>Ascomycota</taxon>
        <taxon>Pezizomycotina</taxon>
        <taxon>Sordariomycetes</taxon>
        <taxon>Sordariomycetidae</taxon>
        <taxon>Sordariales</taxon>
        <taxon>Chaetomiaceae</taxon>
        <taxon>Corynascus</taxon>
    </lineage>
</organism>
<evidence type="ECO:0000259" key="3">
    <source>
        <dbReference type="PROSITE" id="PS51719"/>
    </source>
</evidence>
<accession>A0AAN7CT32</accession>
<dbReference type="InterPro" id="IPR030379">
    <property type="entry name" value="G_SEPTIN_dom"/>
</dbReference>
<evidence type="ECO:0000313" key="4">
    <source>
        <dbReference type="EMBL" id="KAK4247346.1"/>
    </source>
</evidence>
<gene>
    <name evidence="4" type="ORF">C7999DRAFT_41314</name>
</gene>
<protein>
    <recommendedName>
        <fullName evidence="3">Septin-type G domain-containing protein</fullName>
    </recommendedName>
</protein>
<dbReference type="Pfam" id="PF20571">
    <property type="entry name" value="DUF6780"/>
    <property type="match status" value="1"/>
</dbReference>
<feature type="compositionally biased region" description="Polar residues" evidence="2">
    <location>
        <begin position="235"/>
        <end position="247"/>
    </location>
</feature>
<feature type="compositionally biased region" description="Acidic residues" evidence="2">
    <location>
        <begin position="175"/>
        <end position="188"/>
    </location>
</feature>
<feature type="region of interest" description="Disordered" evidence="2">
    <location>
        <begin position="1"/>
        <end position="267"/>
    </location>
</feature>
<feature type="compositionally biased region" description="Basic and acidic residues" evidence="2">
    <location>
        <begin position="55"/>
        <end position="88"/>
    </location>
</feature>
<dbReference type="GO" id="GO:0005525">
    <property type="term" value="F:GTP binding"/>
    <property type="evidence" value="ECO:0007669"/>
    <property type="project" value="UniProtKB-KW"/>
</dbReference>
<dbReference type="InterPro" id="IPR046707">
    <property type="entry name" value="DUF6780"/>
</dbReference>
<dbReference type="Gene3D" id="3.40.50.300">
    <property type="entry name" value="P-loop containing nucleotide triphosphate hydrolases"/>
    <property type="match status" value="1"/>
</dbReference>
<comment type="caution">
    <text evidence="4">The sequence shown here is derived from an EMBL/GenBank/DDBJ whole genome shotgun (WGS) entry which is preliminary data.</text>
</comment>
<dbReference type="InterPro" id="IPR027417">
    <property type="entry name" value="P-loop_NTPase"/>
</dbReference>
<dbReference type="InterPro" id="IPR025662">
    <property type="entry name" value="Sigma_54_int_dom_ATP-bd_1"/>
</dbReference>
<feature type="region of interest" description="Disordered" evidence="2">
    <location>
        <begin position="308"/>
        <end position="346"/>
    </location>
</feature>
<evidence type="ECO:0000313" key="5">
    <source>
        <dbReference type="Proteomes" id="UP001303647"/>
    </source>
</evidence>
<keyword evidence="1" id="KW-0547">Nucleotide-binding</keyword>
<reference evidence="4" key="1">
    <citation type="journal article" date="2023" name="Mol. Phylogenet. Evol.">
        <title>Genome-scale phylogeny and comparative genomics of the fungal order Sordariales.</title>
        <authorList>
            <person name="Hensen N."/>
            <person name="Bonometti L."/>
            <person name="Westerberg I."/>
            <person name="Brannstrom I.O."/>
            <person name="Guillou S."/>
            <person name="Cros-Aarteil S."/>
            <person name="Calhoun S."/>
            <person name="Haridas S."/>
            <person name="Kuo A."/>
            <person name="Mondo S."/>
            <person name="Pangilinan J."/>
            <person name="Riley R."/>
            <person name="LaButti K."/>
            <person name="Andreopoulos B."/>
            <person name="Lipzen A."/>
            <person name="Chen C."/>
            <person name="Yan M."/>
            <person name="Daum C."/>
            <person name="Ng V."/>
            <person name="Clum A."/>
            <person name="Steindorff A."/>
            <person name="Ohm R.A."/>
            <person name="Martin F."/>
            <person name="Silar P."/>
            <person name="Natvig D.O."/>
            <person name="Lalanne C."/>
            <person name="Gautier V."/>
            <person name="Ament-Velasquez S.L."/>
            <person name="Kruys A."/>
            <person name="Hutchinson M.I."/>
            <person name="Powell A.J."/>
            <person name="Barry K."/>
            <person name="Miller A.N."/>
            <person name="Grigoriev I.V."/>
            <person name="Debuchy R."/>
            <person name="Gladieux P."/>
            <person name="Hiltunen Thoren M."/>
            <person name="Johannesson H."/>
        </authorList>
    </citation>
    <scope>NUCLEOTIDE SEQUENCE</scope>
    <source>
        <strain evidence="4">CBS 359.72</strain>
    </source>
</reference>
<feature type="compositionally biased region" description="Low complexity" evidence="2">
    <location>
        <begin position="140"/>
        <end position="159"/>
    </location>
</feature>
<proteinExistence type="inferred from homology"/>
<dbReference type="PANTHER" id="PTHR18884">
    <property type="entry name" value="SEPTIN"/>
    <property type="match status" value="1"/>
</dbReference>
<dbReference type="PROSITE" id="PS00675">
    <property type="entry name" value="SIGMA54_INTERACT_1"/>
    <property type="match status" value="1"/>
</dbReference>
<evidence type="ECO:0000256" key="1">
    <source>
        <dbReference type="RuleBase" id="RU004560"/>
    </source>
</evidence>
<dbReference type="AlphaFoldDB" id="A0AAN7CT32"/>
<feature type="compositionally biased region" description="Basic and acidic residues" evidence="2">
    <location>
        <begin position="733"/>
        <end position="745"/>
    </location>
</feature>
<dbReference type="SUPFAM" id="SSF52540">
    <property type="entry name" value="P-loop containing nucleoside triphosphate hydrolases"/>
    <property type="match status" value="1"/>
</dbReference>
<keyword evidence="5" id="KW-1185">Reference proteome</keyword>
<dbReference type="EMBL" id="MU857655">
    <property type="protein sequence ID" value="KAK4247346.1"/>
    <property type="molecule type" value="Genomic_DNA"/>
</dbReference>
<feature type="domain" description="Septin-type G" evidence="3">
    <location>
        <begin position="269"/>
        <end position="585"/>
    </location>
</feature>
<feature type="compositionally biased region" description="Basic and acidic residues" evidence="2">
    <location>
        <begin position="189"/>
        <end position="199"/>
    </location>
</feature>
<dbReference type="PROSITE" id="PS51719">
    <property type="entry name" value="G_SEPTIN"/>
    <property type="match status" value="1"/>
</dbReference>
<dbReference type="Proteomes" id="UP001303647">
    <property type="component" value="Unassembled WGS sequence"/>
</dbReference>
<name>A0AAN7CT32_9PEZI</name>
<feature type="compositionally biased region" description="Polar residues" evidence="2">
    <location>
        <begin position="89"/>
        <end position="99"/>
    </location>
</feature>
<comment type="similarity">
    <text evidence="1">Belongs to the TRAFAC class TrmE-Era-EngA-EngB-Septin-like GTPase superfamily. Septin GTPase family.</text>
</comment>
<keyword evidence="1" id="KW-0342">GTP-binding</keyword>
<feature type="compositionally biased region" description="Low complexity" evidence="2">
    <location>
        <begin position="308"/>
        <end position="326"/>
    </location>
</feature>
<dbReference type="Pfam" id="PF00735">
    <property type="entry name" value="Septin"/>
    <property type="match status" value="1"/>
</dbReference>
<feature type="compositionally biased region" description="Polar residues" evidence="2">
    <location>
        <begin position="114"/>
        <end position="132"/>
    </location>
</feature>
<feature type="region of interest" description="Disordered" evidence="2">
    <location>
        <begin position="701"/>
        <end position="746"/>
    </location>
</feature>
<evidence type="ECO:0000256" key="2">
    <source>
        <dbReference type="SAM" id="MobiDB-lite"/>
    </source>
</evidence>
<reference evidence="4" key="2">
    <citation type="submission" date="2023-05" db="EMBL/GenBank/DDBJ databases">
        <authorList>
            <consortium name="Lawrence Berkeley National Laboratory"/>
            <person name="Steindorff A."/>
            <person name="Hensen N."/>
            <person name="Bonometti L."/>
            <person name="Westerberg I."/>
            <person name="Brannstrom I.O."/>
            <person name="Guillou S."/>
            <person name="Cros-Aarteil S."/>
            <person name="Calhoun S."/>
            <person name="Haridas S."/>
            <person name="Kuo A."/>
            <person name="Mondo S."/>
            <person name="Pangilinan J."/>
            <person name="Riley R."/>
            <person name="Labutti K."/>
            <person name="Andreopoulos B."/>
            <person name="Lipzen A."/>
            <person name="Chen C."/>
            <person name="Yanf M."/>
            <person name="Daum C."/>
            <person name="Ng V."/>
            <person name="Clum A."/>
            <person name="Ohm R."/>
            <person name="Martin F."/>
            <person name="Silar P."/>
            <person name="Natvig D."/>
            <person name="Lalanne C."/>
            <person name="Gautier V."/>
            <person name="Ament-Velasquez S.L."/>
            <person name="Kruys A."/>
            <person name="Hutchinson M.I."/>
            <person name="Powell A.J."/>
            <person name="Barry K."/>
            <person name="Miller A.N."/>
            <person name="Grigoriev I.V."/>
            <person name="Debuchy R."/>
            <person name="Gladieux P."/>
            <person name="Thoren M.H."/>
            <person name="Johannesson H."/>
        </authorList>
    </citation>
    <scope>NUCLEOTIDE SEQUENCE</scope>
    <source>
        <strain evidence="4">CBS 359.72</strain>
    </source>
</reference>
<sequence>MRPLAGEDASGRPRTSDPDPLSTFRLPAAPQMTYTLADESTIGSSSQPPSVPFRRPKDCKAVPHTEQPHPEHSKPRVPSHFDFEKNKEANPTTRPSSSKGPLDTLRYEDYDLSRATSPLPRSTDTPNLSQPLTPVFMGTSGPASAQSSVSSRRNSLCLSEDFSSCPPSMRGGDIAVEDDEYDDDEDDDGRDHGKAERRQQQPQLEQQQHGTRTADDNDDNDADDTGAGTGGETSCEISSSMMDSGSAPQLVMPSIKMPSRRPFTDDGKRMGRLKVLVAGDSGVGKTSLIKAIVQSCEHIVHVDPITPSSLSSSSAMMMSRSSQAAAGRHRGGSKKQNLKDSSSGTSQITEIYASTKPYPEWWSEVDDFRALRRRKSLGDSVLDRNLCFVDTPGYGSGPSSMDTITPVSQYIEAHLERILSNSLSDGDLLNMLGGEGGVQVDAVLYLVSNRLRPVDIEYLRQLSPLTNIIILLAQADLMSAEQIAASKSQIHSQLKEADVRLFSFSLPSTSTEPDKHGIYAISSATGSDHDTMDASLLMSPDYVQPLAATELSALVADVFSPNGVARLRHAVARKYVQWRASPSNPHTSSLFSTPSLSRHHHHQALPLSLPLRRMSETGQSRLNAAAGPNNSYALARVADHAQREERLAQVRLANWAADLQKSLARERDQYASLAREERALWLAERMGECVREGGLGGLVVAERSRSRPGGVGVRDDEDETRMPRRQRRGRTGRGGDSREGQAERGKRYRHHYPHPYQEQQPQQQQSQRHKQDPLGLLEVADELRHKGLVALEVLGSIGVLGGLALWITKNYLHFQPYGWLAGEWERFWYGPR</sequence>